<evidence type="ECO:0000313" key="7">
    <source>
        <dbReference type="Proteomes" id="UP000003111"/>
    </source>
</evidence>
<dbReference type="Pfam" id="PF02361">
    <property type="entry name" value="CbiQ"/>
    <property type="match status" value="1"/>
</dbReference>
<comment type="subcellular location">
    <subcellularLocation>
        <location evidence="1">Membrane</location>
        <topology evidence="1">Multi-pass membrane protein</topology>
    </subcellularLocation>
</comment>
<evidence type="ECO:0000256" key="1">
    <source>
        <dbReference type="ARBA" id="ARBA00004141"/>
    </source>
</evidence>
<proteinExistence type="predicted"/>
<dbReference type="RefSeq" id="WP_007079516.1">
    <property type="nucleotide sequence ID" value="NZ_CM001024.1"/>
</dbReference>
<comment type="caution">
    <text evidence="6">The sequence shown here is derived from an EMBL/GenBank/DDBJ whole genome shotgun (WGS) entry which is preliminary data.</text>
</comment>
<keyword evidence="2 5" id="KW-0812">Transmembrane</keyword>
<keyword evidence="7" id="KW-1185">Reference proteome</keyword>
<feature type="transmembrane region" description="Helical" evidence="5">
    <location>
        <begin position="50"/>
        <end position="69"/>
    </location>
</feature>
<dbReference type="EMBL" id="ACLF03000011">
    <property type="protein sequence ID" value="EFQ82153.1"/>
    <property type="molecule type" value="Genomic_DNA"/>
</dbReference>
<evidence type="ECO:0000256" key="5">
    <source>
        <dbReference type="SAM" id="Phobius"/>
    </source>
</evidence>
<organism evidence="6 7">
    <name type="scientific">Aeromicrobium marinum DSM 15272</name>
    <dbReference type="NCBI Taxonomy" id="585531"/>
    <lineage>
        <taxon>Bacteria</taxon>
        <taxon>Bacillati</taxon>
        <taxon>Actinomycetota</taxon>
        <taxon>Actinomycetes</taxon>
        <taxon>Propionibacteriales</taxon>
        <taxon>Nocardioidaceae</taxon>
        <taxon>Aeromicrobium</taxon>
    </lineage>
</organism>
<dbReference type="HOGENOM" id="CLU_1187920_0_0_11"/>
<keyword evidence="4 5" id="KW-0472">Membrane</keyword>
<sequence>MRTLVVRANPLALAVVGTASVFGSLAVRSLDIALVALGLYLVAVLLFTPSWRYAALCLGFAVFAGLTVAWSTWRLGGHDEVVAATAGLRIVVLAWPGSVVAGYMDPTRLGDHLAQNLRLPARLVVAVSAAMQQVTTLMEQWRQLARTRRARGLGPAGGLGARGRYAASMVFGLLVATLRSATTRSVAMDARGFATAHRRTWAEPAPWSGLDVGVSLGGLALASVPVVMFVAGG</sequence>
<keyword evidence="3 5" id="KW-1133">Transmembrane helix</keyword>
<gene>
    <name evidence="6" type="ORF">HMPREF0063_12677</name>
</gene>
<dbReference type="GO" id="GO:0005886">
    <property type="term" value="C:plasma membrane"/>
    <property type="evidence" value="ECO:0007669"/>
    <property type="project" value="UniProtKB-ARBA"/>
</dbReference>
<dbReference type="Proteomes" id="UP000003111">
    <property type="component" value="Unassembled WGS sequence"/>
</dbReference>
<evidence type="ECO:0000256" key="2">
    <source>
        <dbReference type="ARBA" id="ARBA00022692"/>
    </source>
</evidence>
<reference evidence="6" key="1">
    <citation type="submission" date="2010-08" db="EMBL/GenBank/DDBJ databases">
        <authorList>
            <person name="Muzny D."/>
            <person name="Qin X."/>
            <person name="Buhay C."/>
            <person name="Dugan-Rocha S."/>
            <person name="Ding Y."/>
            <person name="Chen G."/>
            <person name="Hawes A."/>
            <person name="Holder M."/>
            <person name="Jhangiani S."/>
            <person name="Johnson A."/>
            <person name="Khan Z."/>
            <person name="Li Z."/>
            <person name="Liu W."/>
            <person name="Liu X."/>
            <person name="Perez L."/>
            <person name="Shen H."/>
            <person name="Wang Q."/>
            <person name="Watt J."/>
            <person name="Xi L."/>
            <person name="Xin Y."/>
            <person name="Zhou J."/>
            <person name="Deng J."/>
            <person name="Jiang H."/>
            <person name="Liu Y."/>
            <person name="Qu J."/>
            <person name="Song X.-Z."/>
            <person name="Zhang L."/>
            <person name="Villasana D."/>
            <person name="Johnson A."/>
            <person name="Liu J."/>
            <person name="Liyanage D."/>
            <person name="Lorensuhewa L."/>
            <person name="Robinson T."/>
            <person name="Song A."/>
            <person name="Song B.-B."/>
            <person name="Dinh H."/>
            <person name="Thornton R."/>
            <person name="Coyle M."/>
            <person name="Francisco L."/>
            <person name="Jackson L."/>
            <person name="Javaid M."/>
            <person name="Korchina V."/>
            <person name="Kovar C."/>
            <person name="Mata R."/>
            <person name="Mathew T."/>
            <person name="Ngo R."/>
            <person name="Nguyen L."/>
            <person name="Nguyen N."/>
            <person name="Okwuonu G."/>
            <person name="Ongeri F."/>
            <person name="Pham C."/>
            <person name="Simmons D."/>
            <person name="Wilczek-Boney K."/>
            <person name="Hale W."/>
            <person name="Jakkamsetti A."/>
            <person name="Pham P."/>
            <person name="Ruth R."/>
            <person name="San Lucas F."/>
            <person name="Warren J."/>
            <person name="Zhang J."/>
            <person name="Zhao Z."/>
            <person name="Zhou C."/>
            <person name="Zhu D."/>
            <person name="Lee S."/>
            <person name="Bess C."/>
            <person name="Blankenburg K."/>
            <person name="Forbes L."/>
            <person name="Fu Q."/>
            <person name="Gubbala S."/>
            <person name="Hirani K."/>
            <person name="Jayaseelan J.C."/>
            <person name="Lara F."/>
            <person name="Munidasa M."/>
            <person name="Palculict T."/>
            <person name="Patil S."/>
            <person name="Pu L.-L."/>
            <person name="Saada N."/>
            <person name="Tang L."/>
            <person name="Weissenberger G."/>
            <person name="Zhu Y."/>
            <person name="Hemphill L."/>
            <person name="Shang Y."/>
            <person name="Youmans B."/>
            <person name="Ayvaz T."/>
            <person name="Ross M."/>
            <person name="Santibanez J."/>
            <person name="Aqrawi P."/>
            <person name="Gross S."/>
            <person name="Joshi V."/>
            <person name="Fowler G."/>
            <person name="Nazareth L."/>
            <person name="Reid J."/>
            <person name="Worley K."/>
            <person name="Petrosino J."/>
            <person name="Highlander S."/>
            <person name="Gibbs R."/>
        </authorList>
    </citation>
    <scope>NUCLEOTIDE SEQUENCE [LARGE SCALE GENOMIC DNA]</scope>
    <source>
        <strain evidence="6">DSM 15272</strain>
    </source>
</reference>
<dbReference type="CDD" id="cd16914">
    <property type="entry name" value="EcfT"/>
    <property type="match status" value="1"/>
</dbReference>
<evidence type="ECO:0000313" key="6">
    <source>
        <dbReference type="EMBL" id="EFQ82153.1"/>
    </source>
</evidence>
<dbReference type="eggNOG" id="COG0619">
    <property type="taxonomic scope" value="Bacteria"/>
</dbReference>
<dbReference type="AlphaFoldDB" id="E2SF68"/>
<dbReference type="STRING" id="585531.HMPREF0063_12677"/>
<feature type="transmembrane region" description="Helical" evidence="5">
    <location>
        <begin position="212"/>
        <end position="231"/>
    </location>
</feature>
<evidence type="ECO:0000256" key="4">
    <source>
        <dbReference type="ARBA" id="ARBA00023136"/>
    </source>
</evidence>
<evidence type="ECO:0000256" key="3">
    <source>
        <dbReference type="ARBA" id="ARBA00022989"/>
    </source>
</evidence>
<feature type="transmembrane region" description="Helical" evidence="5">
    <location>
        <begin position="81"/>
        <end position="104"/>
    </location>
</feature>
<protein>
    <submittedName>
        <fullName evidence="6">Cobalt transport protein</fullName>
    </submittedName>
</protein>
<dbReference type="InterPro" id="IPR003339">
    <property type="entry name" value="ABC/ECF_trnsptr_transmembrane"/>
</dbReference>
<accession>E2SF68</accession>
<name>E2SF68_9ACTN</name>